<evidence type="ECO:0000313" key="1">
    <source>
        <dbReference type="EMBL" id="BAN27798.1"/>
    </source>
</evidence>
<dbReference type="Gene3D" id="3.40.50.1820">
    <property type="entry name" value="alpha/beta hydrolase"/>
    <property type="match status" value="1"/>
</dbReference>
<dbReference type="PATRIC" id="fig|758793.3.peg.6005"/>
<organism evidence="1 2">
    <name type="scientific">Caballeronia insecticola</name>
    <dbReference type="NCBI Taxonomy" id="758793"/>
    <lineage>
        <taxon>Bacteria</taxon>
        <taxon>Pseudomonadati</taxon>
        <taxon>Pseudomonadota</taxon>
        <taxon>Betaproteobacteria</taxon>
        <taxon>Burkholderiales</taxon>
        <taxon>Burkholderiaceae</taxon>
        <taxon>Caballeronia</taxon>
    </lineage>
</organism>
<protein>
    <submittedName>
        <fullName evidence="1">10-carbomethoxy-13-deoxycarminomycin esterase</fullName>
    </submittedName>
</protein>
<dbReference type="InterPro" id="IPR029058">
    <property type="entry name" value="AB_hydrolase_fold"/>
</dbReference>
<proteinExistence type="predicted"/>
<dbReference type="Proteomes" id="UP000013966">
    <property type="component" value="Plasmid p1"/>
</dbReference>
<evidence type="ECO:0000313" key="2">
    <source>
        <dbReference type="Proteomes" id="UP000013966"/>
    </source>
</evidence>
<dbReference type="EMBL" id="AP013061">
    <property type="protein sequence ID" value="BAN27798.1"/>
    <property type="molecule type" value="Genomic_DNA"/>
</dbReference>
<dbReference type="SUPFAM" id="SSF53474">
    <property type="entry name" value="alpha/beta-Hydrolases"/>
    <property type="match status" value="1"/>
</dbReference>
<reference evidence="1 2" key="1">
    <citation type="journal article" date="2013" name="Genome Announc.">
        <title>Complete Genome Sequence of Burkholderia sp. Strain RPE64, Bacterial Symbiont of the Bean Bug Riptortus pedestris.</title>
        <authorList>
            <person name="Shibata T.F."/>
            <person name="Maeda T."/>
            <person name="Nikoh N."/>
            <person name="Yamaguchi K."/>
            <person name="Oshima K."/>
            <person name="Hattori M."/>
            <person name="Nishiyama T."/>
            <person name="Hasebe M."/>
            <person name="Fukatsu T."/>
            <person name="Kikuchi Y."/>
            <person name="Shigenobu S."/>
        </authorList>
    </citation>
    <scope>NUCLEOTIDE SEQUENCE [LARGE SCALE GENOMIC DNA]</scope>
    <source>
        <plasmid evidence="1 2">p1</plasmid>
    </source>
</reference>
<dbReference type="AlphaFoldDB" id="R4WT70"/>
<sequence length="62" mass="6698">MPVLIVHGSDDPIFPAAHAQWAATVLRDADLRVIDTMGHALDPAFFREIADALSGFCLRHAG</sequence>
<dbReference type="OrthoDB" id="7616518at2"/>
<reference evidence="1 2" key="2">
    <citation type="journal article" date="2018" name="Int. J. Syst. Evol. Microbiol.">
        <title>Burkholderia insecticola sp. nov., a gut symbiotic bacterium of the bean bug Riptortus pedestris.</title>
        <authorList>
            <person name="Takeshita K."/>
            <person name="Tamaki H."/>
            <person name="Ohbayashi T."/>
            <person name="Meng X.-Y."/>
            <person name="Sone T."/>
            <person name="Mitani Y."/>
            <person name="Peeters C."/>
            <person name="Kikuchi Y."/>
            <person name="Vandamme P."/>
        </authorList>
    </citation>
    <scope>NUCLEOTIDE SEQUENCE [LARGE SCALE GENOMIC DNA]</scope>
    <source>
        <strain evidence="1">RPE64</strain>
        <plasmid evidence="1 2">p1</plasmid>
    </source>
</reference>
<keyword evidence="1" id="KW-0614">Plasmid</keyword>
<dbReference type="HOGENOM" id="CLU_2895320_0_0_4"/>
<keyword evidence="2" id="KW-1185">Reference proteome</keyword>
<name>R4WT70_9BURK</name>
<dbReference type="KEGG" id="buo:BRPE64_DCDS08620"/>
<accession>R4WT70</accession>
<geneLocation type="plasmid" evidence="1 2">
    <name>p1</name>
</geneLocation>
<gene>
    <name evidence="1" type="ORF">BRPE64_DCDS08620</name>
</gene>